<dbReference type="SUPFAM" id="SSF159659">
    <property type="entry name" value="Cgl1923-like"/>
    <property type="match status" value="1"/>
</dbReference>
<dbReference type="PIRSF" id="PIRSF028754">
    <property type="entry name" value="UCP028754"/>
    <property type="match status" value="1"/>
</dbReference>
<dbReference type="InterPro" id="IPR008492">
    <property type="entry name" value="Rv2714-like"/>
</dbReference>
<reference evidence="2" key="1">
    <citation type="submission" date="2018-05" db="EMBL/GenBank/DDBJ databases">
        <authorList>
            <person name="Lanie J.A."/>
            <person name="Ng W.-L."/>
            <person name="Kazmierczak K.M."/>
            <person name="Andrzejewski T.M."/>
            <person name="Davidsen T.M."/>
            <person name="Wayne K.J."/>
            <person name="Tettelin H."/>
            <person name="Glass J.I."/>
            <person name="Rusch D."/>
            <person name="Podicherti R."/>
            <person name="Tsui H.-C.T."/>
            <person name="Winkler M.E."/>
        </authorList>
    </citation>
    <scope>NUCLEOTIDE SEQUENCE</scope>
</reference>
<protein>
    <recommendedName>
        <fullName evidence="3">PAC2 family protein</fullName>
    </recommendedName>
</protein>
<dbReference type="EMBL" id="UINC01003511">
    <property type="protein sequence ID" value="SVA06963.1"/>
    <property type="molecule type" value="Genomic_DNA"/>
</dbReference>
<evidence type="ECO:0008006" key="3">
    <source>
        <dbReference type="Google" id="ProtNLM"/>
    </source>
</evidence>
<proteinExistence type="predicted"/>
<sequence length="294" mass="33100">MDGLIVHETPKTKLPTMVVAFAGWPDAAEAATRAIRYMVRKLPSKKIAEIDPENYYDFTVNRPQTRINRRKDRIIKWPANEFYSYIPEEKPDNGLLMYVGTEPNLKWRTFSDTVLEVAKLSGVELIISLGALLDAVPHTREVRITGRASSKELSKKARWLGIRNSGYQGPTGIHSAFAEACAKNHIPHANIWGHCPHYVQTSPNPVTSFALLERLKSLVDIDLDMSELDLAGQAFREEISNAIAKQPDVSSYVSRLEHQYDEAKSSQNEMPTGTDMVKEIENFLKSQSSGQEQE</sequence>
<evidence type="ECO:0000313" key="2">
    <source>
        <dbReference type="EMBL" id="SVA06963.1"/>
    </source>
</evidence>
<dbReference type="InterPro" id="IPR038389">
    <property type="entry name" value="PSMG2_sf"/>
</dbReference>
<dbReference type="PANTHER" id="PTHR35610">
    <property type="entry name" value="3-ISOPROPYLMALATE DEHYDRATASE-RELATED"/>
    <property type="match status" value="1"/>
</dbReference>
<evidence type="ECO:0000256" key="1">
    <source>
        <dbReference type="SAM" id="MobiDB-lite"/>
    </source>
</evidence>
<accession>A0A381T008</accession>
<dbReference type="Gene3D" id="3.40.50.10900">
    <property type="entry name" value="PAC-like subunit"/>
    <property type="match status" value="1"/>
</dbReference>
<feature type="region of interest" description="Disordered" evidence="1">
    <location>
        <begin position="260"/>
        <end position="294"/>
    </location>
</feature>
<name>A0A381T008_9ZZZZ</name>
<dbReference type="AlphaFoldDB" id="A0A381T008"/>
<organism evidence="2">
    <name type="scientific">marine metagenome</name>
    <dbReference type="NCBI Taxonomy" id="408172"/>
    <lineage>
        <taxon>unclassified sequences</taxon>
        <taxon>metagenomes</taxon>
        <taxon>ecological metagenomes</taxon>
    </lineage>
</organism>
<dbReference type="InterPro" id="IPR019151">
    <property type="entry name" value="Proteasome_assmbl_chaperone_2"/>
</dbReference>
<gene>
    <name evidence="2" type="ORF">METZ01_LOCUS59817</name>
</gene>
<dbReference type="Pfam" id="PF09754">
    <property type="entry name" value="PAC2"/>
    <property type="match status" value="1"/>
</dbReference>
<feature type="compositionally biased region" description="Polar residues" evidence="1">
    <location>
        <begin position="284"/>
        <end position="294"/>
    </location>
</feature>